<protein>
    <submittedName>
        <fullName evidence="2">Uncharacterized protein</fullName>
    </submittedName>
</protein>
<organism evidence="2 3">
    <name type="scientific">Lophiotrema nucula</name>
    <dbReference type="NCBI Taxonomy" id="690887"/>
    <lineage>
        <taxon>Eukaryota</taxon>
        <taxon>Fungi</taxon>
        <taxon>Dikarya</taxon>
        <taxon>Ascomycota</taxon>
        <taxon>Pezizomycotina</taxon>
        <taxon>Dothideomycetes</taxon>
        <taxon>Pleosporomycetidae</taxon>
        <taxon>Pleosporales</taxon>
        <taxon>Lophiotremataceae</taxon>
        <taxon>Lophiotrema</taxon>
    </lineage>
</organism>
<gene>
    <name evidence="2" type="ORF">BDV96DRAFT_603982</name>
</gene>
<keyword evidence="3" id="KW-1185">Reference proteome</keyword>
<proteinExistence type="predicted"/>
<reference evidence="2" key="1">
    <citation type="journal article" date="2020" name="Stud. Mycol.">
        <title>101 Dothideomycetes genomes: a test case for predicting lifestyles and emergence of pathogens.</title>
        <authorList>
            <person name="Haridas S."/>
            <person name="Albert R."/>
            <person name="Binder M."/>
            <person name="Bloem J."/>
            <person name="Labutti K."/>
            <person name="Salamov A."/>
            <person name="Andreopoulos B."/>
            <person name="Baker S."/>
            <person name="Barry K."/>
            <person name="Bills G."/>
            <person name="Bluhm B."/>
            <person name="Cannon C."/>
            <person name="Castanera R."/>
            <person name="Culley D."/>
            <person name="Daum C."/>
            <person name="Ezra D."/>
            <person name="Gonzalez J."/>
            <person name="Henrissat B."/>
            <person name="Kuo A."/>
            <person name="Liang C."/>
            <person name="Lipzen A."/>
            <person name="Lutzoni F."/>
            <person name="Magnuson J."/>
            <person name="Mondo S."/>
            <person name="Nolan M."/>
            <person name="Ohm R."/>
            <person name="Pangilinan J."/>
            <person name="Park H.-J."/>
            <person name="Ramirez L."/>
            <person name="Alfaro M."/>
            <person name="Sun H."/>
            <person name="Tritt A."/>
            <person name="Yoshinaga Y."/>
            <person name="Zwiers L.-H."/>
            <person name="Turgeon B."/>
            <person name="Goodwin S."/>
            <person name="Spatafora J."/>
            <person name="Crous P."/>
            <person name="Grigoriev I."/>
        </authorList>
    </citation>
    <scope>NUCLEOTIDE SEQUENCE</scope>
    <source>
        <strain evidence="2">CBS 627.86</strain>
    </source>
</reference>
<accession>A0A6A5YTQ1</accession>
<dbReference type="AlphaFoldDB" id="A0A6A5YTQ1"/>
<name>A0A6A5YTQ1_9PLEO</name>
<dbReference type="EMBL" id="ML977338">
    <property type="protein sequence ID" value="KAF2110400.1"/>
    <property type="molecule type" value="Genomic_DNA"/>
</dbReference>
<evidence type="ECO:0000313" key="2">
    <source>
        <dbReference type="EMBL" id="KAF2110400.1"/>
    </source>
</evidence>
<evidence type="ECO:0000256" key="1">
    <source>
        <dbReference type="SAM" id="MobiDB-lite"/>
    </source>
</evidence>
<sequence>MPLIENRGQPLGGAFHGPGGNFGPRYLTPTLPLYATHPRRAPPPLLPPRKPPRPFNPEPHLPAGCEMKTRSNIKQPTFTYPKETKASMAREIRGDVFGGVDCFNYKRSNDPDFKGPLSFAKSSESLKLPRLKDDHLYNSLLYSPARGENEICIVCKLNCRRRGVMGGFNIAAPVITFKKGCKHWFHECCLFAYLLEDSKCRPDLECGDCERLYEDFDKKHIWAYHHLESLLERITERNTKY</sequence>
<feature type="compositionally biased region" description="Pro residues" evidence="1">
    <location>
        <begin position="41"/>
        <end position="59"/>
    </location>
</feature>
<dbReference type="Proteomes" id="UP000799770">
    <property type="component" value="Unassembled WGS sequence"/>
</dbReference>
<evidence type="ECO:0000313" key="3">
    <source>
        <dbReference type="Proteomes" id="UP000799770"/>
    </source>
</evidence>
<feature type="region of interest" description="Disordered" evidence="1">
    <location>
        <begin position="34"/>
        <end position="59"/>
    </location>
</feature>